<accession>A0ABN9WB74</accession>
<dbReference type="EMBL" id="CAUYUJ010018426">
    <property type="protein sequence ID" value="CAK0883530.1"/>
    <property type="molecule type" value="Genomic_DNA"/>
</dbReference>
<dbReference type="Proteomes" id="UP001189429">
    <property type="component" value="Unassembled WGS sequence"/>
</dbReference>
<keyword evidence="2" id="KW-1185">Reference proteome</keyword>
<evidence type="ECO:0000313" key="2">
    <source>
        <dbReference type="Proteomes" id="UP001189429"/>
    </source>
</evidence>
<name>A0ABN9WB74_9DINO</name>
<organism evidence="1 2">
    <name type="scientific">Prorocentrum cordatum</name>
    <dbReference type="NCBI Taxonomy" id="2364126"/>
    <lineage>
        <taxon>Eukaryota</taxon>
        <taxon>Sar</taxon>
        <taxon>Alveolata</taxon>
        <taxon>Dinophyceae</taxon>
        <taxon>Prorocentrales</taxon>
        <taxon>Prorocentraceae</taxon>
        <taxon>Prorocentrum</taxon>
    </lineage>
</organism>
<reference evidence="1" key="1">
    <citation type="submission" date="2023-10" db="EMBL/GenBank/DDBJ databases">
        <authorList>
            <person name="Chen Y."/>
            <person name="Shah S."/>
            <person name="Dougan E. K."/>
            <person name="Thang M."/>
            <person name="Chan C."/>
        </authorList>
    </citation>
    <scope>NUCLEOTIDE SEQUENCE [LARGE SCALE GENOMIC DNA]</scope>
</reference>
<feature type="non-terminal residue" evidence="1">
    <location>
        <position position="347"/>
    </location>
</feature>
<protein>
    <submittedName>
        <fullName evidence="1">Uncharacterized protein</fullName>
    </submittedName>
</protein>
<sequence length="347" mass="38861">ASGDNPANLLSIYCLGVDAGPDNKGMINILRNFVAACRKVSFVVVFCKFHQAHIIAGAALTALDEWEWQTGEDEVEKQNMNTNIKYWSAVATVANVWRSPGTHRKLQNAACDAFSNQISLEFFSKQPGRPLKGRWGRVESVEQIICAGRAFLGKVFARVFGQAEQQAQKEKKKPAKKAGGDEDKNFKEEWTKYRSNSTKALNQGGFHAKVYISVYVKQPLTYFFNWAQKAVKQRSKMSQESIDNIGAPPMIHTPLSKLVGFQAAEVSARYSALLDNSQLEARTGLAPVFELIPAQYGHDVRELVVGLVLLQAAQWNMRFTVPCESFPLLLLRMVEEPPDVDSRIRRH</sequence>
<proteinExistence type="predicted"/>
<gene>
    <name evidence="1" type="ORF">PCOR1329_LOCUS65724</name>
</gene>
<feature type="non-terminal residue" evidence="1">
    <location>
        <position position="1"/>
    </location>
</feature>
<comment type="caution">
    <text evidence="1">The sequence shown here is derived from an EMBL/GenBank/DDBJ whole genome shotgun (WGS) entry which is preliminary data.</text>
</comment>
<evidence type="ECO:0000313" key="1">
    <source>
        <dbReference type="EMBL" id="CAK0883530.1"/>
    </source>
</evidence>